<evidence type="ECO:0000313" key="11">
    <source>
        <dbReference type="EMBL" id="WEB39649.1"/>
    </source>
</evidence>
<evidence type="ECO:0000256" key="6">
    <source>
        <dbReference type="ARBA" id="ARBA00023136"/>
    </source>
</evidence>
<dbReference type="InterPro" id="IPR013784">
    <property type="entry name" value="Carb-bd-like_fold"/>
</dbReference>
<dbReference type="InterPro" id="IPR020846">
    <property type="entry name" value="MFS_dom"/>
</dbReference>
<keyword evidence="4 9" id="KW-0812">Transmembrane</keyword>
<evidence type="ECO:0000259" key="10">
    <source>
        <dbReference type="PROSITE" id="PS50850"/>
    </source>
</evidence>
<evidence type="ECO:0000313" key="12">
    <source>
        <dbReference type="Proteomes" id="UP001218629"/>
    </source>
</evidence>
<feature type="region of interest" description="Disordered" evidence="8">
    <location>
        <begin position="1"/>
        <end position="52"/>
    </location>
</feature>
<feature type="transmembrane region" description="Helical" evidence="9">
    <location>
        <begin position="301"/>
        <end position="326"/>
    </location>
</feature>
<comment type="catalytic activity">
    <reaction evidence="1">
        <text>Endohydrolysis of (1-&gt;4)-alpha-D-glucosidic linkages in polysaccharides containing three or more (1-&gt;4)-alpha-linked D-glucose units.</text>
        <dbReference type="EC" id="3.2.1.1"/>
    </reaction>
</comment>
<dbReference type="Proteomes" id="UP001218629">
    <property type="component" value="Chromosome"/>
</dbReference>
<feature type="transmembrane region" description="Helical" evidence="9">
    <location>
        <begin position="240"/>
        <end position="260"/>
    </location>
</feature>
<feature type="compositionally biased region" description="Pro residues" evidence="8">
    <location>
        <begin position="43"/>
        <end position="52"/>
    </location>
</feature>
<keyword evidence="5 9" id="KW-1133">Transmembrane helix</keyword>
<dbReference type="PROSITE" id="PS50850">
    <property type="entry name" value="MFS"/>
    <property type="match status" value="1"/>
</dbReference>
<feature type="transmembrane region" description="Helical" evidence="9">
    <location>
        <begin position="402"/>
        <end position="423"/>
    </location>
</feature>
<sequence length="833" mass="83184">MGGTTLSEPDRPAGPPAVEAIADPDPEPAEPTLPDEPTLLDEPPAPSGPRPARPALPVLLAALLAAALGQTAALPALPAIAAELPGGPRVSWVVTAYLLASTLGLPLNGALGDRIGRKAGLLLALLVFTAGAGLAGTTHSATALVAFRAVQGLGAGGLLAGVHALLAEAAPSRARGRRTAAAGATYAAGLLAGPLVGGYCVDHGAWRWCLTLDVPLGLLVLFAAAATLRLPRPAARPRPDLAGALLLAAFATCLVLPAGWGAGRYAWDSAMILGPAAGAPVAAALLVLVEHRAAAPLIPPLLLREVLFGRTGLVGAALALALYGAVRHLPAFLQAAGGSTATASGLLMLPLTGALALAALTTGGLIHRTGHVTVFPILGCVVAAQGMWLLCHLRPDTARPVFALWAGILGLGLGLVLPVLVLAVRASVPGPDPAGAIACLRRLAGSVGAALAGALLAGHLAARLPDPGPLAPQVVAALPAALRHVPAASAQAVPGSYLFLAPVLVLGCLLALFRKENPLVSDAPQTPQAPQTPHPPYGDQAAPATVPPARSTPDPAVNSLSSMESCANEPVLCGAPAVPAPGSVPVCGTVRHHDGSVVPRTALTLIDAAGRQIGRGATGEDGRYALSAPGVGGYVLIAAAGGHQPQAVTVTVGERPVELDVVLGGAGRLVGTVTTAEGTPVRDATVTLTDVRGEVVATARSGREGGYAMGELVAGAYTLAGSAPAFRPVALPVAVQASRETRQDVELAGGAVLRGTVRAGDGHRVEDARVTLLDAGGNVVDTATTGTDGLFRFVDLSAGEYTVIAAGYPPVATVLRLAGGGRTERDLQLGYED</sequence>
<feature type="region of interest" description="Disordered" evidence="8">
    <location>
        <begin position="521"/>
        <end position="561"/>
    </location>
</feature>
<dbReference type="SUPFAM" id="SSF49452">
    <property type="entry name" value="Starch-binding domain-like"/>
    <property type="match status" value="1"/>
</dbReference>
<dbReference type="InterPro" id="IPR008969">
    <property type="entry name" value="CarboxyPept-like_regulatory"/>
</dbReference>
<feature type="transmembrane region" description="Helical" evidence="9">
    <location>
        <begin position="272"/>
        <end position="289"/>
    </location>
</feature>
<dbReference type="SUPFAM" id="SSF103473">
    <property type="entry name" value="MFS general substrate transporter"/>
    <property type="match status" value="1"/>
</dbReference>
<dbReference type="Gene3D" id="1.20.1250.20">
    <property type="entry name" value="MFS general substrate transporter like domains"/>
    <property type="match status" value="1"/>
</dbReference>
<accession>A0ABY8A4M9</accession>
<feature type="transmembrane region" description="Helical" evidence="9">
    <location>
        <begin position="56"/>
        <end position="77"/>
    </location>
</feature>
<dbReference type="InterPro" id="IPR005829">
    <property type="entry name" value="Sugar_transporter_CS"/>
</dbReference>
<evidence type="ECO:0000256" key="7">
    <source>
        <dbReference type="ARBA" id="ARBA00030238"/>
    </source>
</evidence>
<feature type="compositionally biased region" description="Low complexity" evidence="8">
    <location>
        <begin position="30"/>
        <end position="42"/>
    </location>
</feature>
<evidence type="ECO:0000256" key="1">
    <source>
        <dbReference type="ARBA" id="ARBA00000548"/>
    </source>
</evidence>
<gene>
    <name evidence="11" type="ORF">MOV08_10480</name>
</gene>
<reference evidence="11 12" key="1">
    <citation type="submission" date="2022-03" db="EMBL/GenBank/DDBJ databases">
        <title>Streptomyces yunnanensis P86,complete genome.</title>
        <authorList>
            <person name="Chen S."/>
            <person name="Zhang Q."/>
        </authorList>
    </citation>
    <scope>NUCLEOTIDE SEQUENCE [LARGE SCALE GENOMIC DNA]</scope>
    <source>
        <strain evidence="11 12">P86</strain>
    </source>
</reference>
<dbReference type="Pfam" id="PF13620">
    <property type="entry name" value="CarboxypepD_reg"/>
    <property type="match status" value="3"/>
</dbReference>
<keyword evidence="6 9" id="KW-0472">Membrane</keyword>
<feature type="transmembrane region" description="Helical" evidence="9">
    <location>
        <begin position="443"/>
        <end position="462"/>
    </location>
</feature>
<feature type="transmembrane region" description="Helical" evidence="9">
    <location>
        <begin position="145"/>
        <end position="167"/>
    </location>
</feature>
<evidence type="ECO:0000256" key="4">
    <source>
        <dbReference type="ARBA" id="ARBA00022692"/>
    </source>
</evidence>
<dbReference type="InterPro" id="IPR013783">
    <property type="entry name" value="Ig-like_fold"/>
</dbReference>
<feature type="transmembrane region" description="Helical" evidence="9">
    <location>
        <begin position="119"/>
        <end position="139"/>
    </location>
</feature>
<feature type="transmembrane region" description="Helical" evidence="9">
    <location>
        <begin position="495"/>
        <end position="513"/>
    </location>
</feature>
<dbReference type="RefSeq" id="WP_275307199.1">
    <property type="nucleotide sequence ID" value="NZ_CP095749.1"/>
</dbReference>
<dbReference type="EC" id="3.2.1.1" evidence="3"/>
<feature type="transmembrane region" description="Helical" evidence="9">
    <location>
        <begin position="179"/>
        <end position="199"/>
    </location>
</feature>
<dbReference type="SUPFAM" id="SSF49478">
    <property type="entry name" value="Cna protein B-type domain"/>
    <property type="match status" value="1"/>
</dbReference>
<organism evidence="11 12">
    <name type="scientific">Streptomyces yunnanensis</name>
    <dbReference type="NCBI Taxonomy" id="156453"/>
    <lineage>
        <taxon>Bacteria</taxon>
        <taxon>Bacillati</taxon>
        <taxon>Actinomycetota</taxon>
        <taxon>Actinomycetes</taxon>
        <taxon>Kitasatosporales</taxon>
        <taxon>Streptomycetaceae</taxon>
        <taxon>Streptomyces</taxon>
    </lineage>
</organism>
<dbReference type="Gene3D" id="2.60.40.1120">
    <property type="entry name" value="Carboxypeptidase-like, regulatory domain"/>
    <property type="match status" value="1"/>
</dbReference>
<evidence type="ECO:0000256" key="5">
    <source>
        <dbReference type="ARBA" id="ARBA00022989"/>
    </source>
</evidence>
<dbReference type="EMBL" id="CP095749">
    <property type="protein sequence ID" value="WEB39649.1"/>
    <property type="molecule type" value="Genomic_DNA"/>
</dbReference>
<evidence type="ECO:0000256" key="8">
    <source>
        <dbReference type="SAM" id="MobiDB-lite"/>
    </source>
</evidence>
<feature type="transmembrane region" description="Helical" evidence="9">
    <location>
        <begin position="205"/>
        <end position="228"/>
    </location>
</feature>
<dbReference type="SUPFAM" id="SSF49464">
    <property type="entry name" value="Carboxypeptidase regulatory domain-like"/>
    <property type="match status" value="1"/>
</dbReference>
<dbReference type="Gene3D" id="2.60.40.10">
    <property type="entry name" value="Immunoglobulins"/>
    <property type="match status" value="1"/>
</dbReference>
<dbReference type="PANTHER" id="PTHR23501:SF197">
    <property type="entry name" value="COMD"/>
    <property type="match status" value="1"/>
</dbReference>
<comment type="subcellular location">
    <subcellularLocation>
        <location evidence="2">Cell membrane</location>
        <topology evidence="2">Multi-pass membrane protein</topology>
    </subcellularLocation>
</comment>
<protein>
    <recommendedName>
        <fullName evidence="3">alpha-amylase</fullName>
        <ecNumber evidence="3">3.2.1.1</ecNumber>
    </recommendedName>
    <alternativeName>
        <fullName evidence="7">1,4-alpha-D-glucan glucanohydrolase</fullName>
    </alternativeName>
</protein>
<keyword evidence="12" id="KW-1185">Reference proteome</keyword>
<feature type="domain" description="Major facilitator superfamily (MFS) profile" evidence="10">
    <location>
        <begin position="55"/>
        <end position="519"/>
    </location>
</feature>
<evidence type="ECO:0000256" key="9">
    <source>
        <dbReference type="SAM" id="Phobius"/>
    </source>
</evidence>
<dbReference type="Pfam" id="PF07690">
    <property type="entry name" value="MFS_1"/>
    <property type="match status" value="1"/>
</dbReference>
<evidence type="ECO:0000256" key="2">
    <source>
        <dbReference type="ARBA" id="ARBA00004651"/>
    </source>
</evidence>
<dbReference type="InterPro" id="IPR036259">
    <property type="entry name" value="MFS_trans_sf"/>
</dbReference>
<proteinExistence type="predicted"/>
<dbReference type="PROSITE" id="PS00217">
    <property type="entry name" value="SUGAR_TRANSPORT_2"/>
    <property type="match status" value="1"/>
</dbReference>
<evidence type="ECO:0000256" key="3">
    <source>
        <dbReference type="ARBA" id="ARBA00012595"/>
    </source>
</evidence>
<feature type="transmembrane region" description="Helical" evidence="9">
    <location>
        <begin position="373"/>
        <end position="390"/>
    </location>
</feature>
<feature type="transmembrane region" description="Helical" evidence="9">
    <location>
        <begin position="346"/>
        <end position="366"/>
    </location>
</feature>
<feature type="transmembrane region" description="Helical" evidence="9">
    <location>
        <begin position="89"/>
        <end position="107"/>
    </location>
</feature>
<dbReference type="Gene3D" id="1.20.1720.10">
    <property type="entry name" value="Multidrug resistance protein D"/>
    <property type="match status" value="1"/>
</dbReference>
<dbReference type="PANTHER" id="PTHR23501">
    <property type="entry name" value="MAJOR FACILITATOR SUPERFAMILY"/>
    <property type="match status" value="1"/>
</dbReference>
<name>A0ABY8A4M9_9ACTN</name>
<dbReference type="InterPro" id="IPR011701">
    <property type="entry name" value="MFS"/>
</dbReference>